<gene>
    <name evidence="10" type="ORF">ANN_20114</name>
</gene>
<dbReference type="Pfam" id="PF14943">
    <property type="entry name" value="MRP-S26"/>
    <property type="match status" value="1"/>
</dbReference>
<evidence type="ECO:0000256" key="2">
    <source>
        <dbReference type="ARBA" id="ARBA00009672"/>
    </source>
</evidence>
<dbReference type="EMBL" id="JAJSOF020000031">
    <property type="protein sequence ID" value="KAJ4431516.1"/>
    <property type="molecule type" value="Genomic_DNA"/>
</dbReference>
<comment type="similarity">
    <text evidence="2">Belongs to the mitochondrion-specific ribosomal protein mS26 family.</text>
</comment>
<evidence type="ECO:0000313" key="11">
    <source>
        <dbReference type="Proteomes" id="UP001148838"/>
    </source>
</evidence>
<feature type="coiled-coil region" evidence="9">
    <location>
        <begin position="168"/>
        <end position="206"/>
    </location>
</feature>
<keyword evidence="11" id="KW-1185">Reference proteome</keyword>
<reference evidence="10 11" key="1">
    <citation type="journal article" date="2022" name="Allergy">
        <title>Genome assembly and annotation of Periplaneta americana reveal a comprehensive cockroach allergen profile.</title>
        <authorList>
            <person name="Wang L."/>
            <person name="Xiong Q."/>
            <person name="Saelim N."/>
            <person name="Wang L."/>
            <person name="Nong W."/>
            <person name="Wan A.T."/>
            <person name="Shi M."/>
            <person name="Liu X."/>
            <person name="Cao Q."/>
            <person name="Hui J.H.L."/>
            <person name="Sookrung N."/>
            <person name="Leung T.F."/>
            <person name="Tungtrongchitr A."/>
            <person name="Tsui S.K.W."/>
        </authorList>
    </citation>
    <scope>NUCLEOTIDE SEQUENCE [LARGE SCALE GENOMIC DNA]</scope>
    <source>
        <strain evidence="10">PWHHKU_190912</strain>
    </source>
</reference>
<evidence type="ECO:0000313" key="10">
    <source>
        <dbReference type="EMBL" id="KAJ4431516.1"/>
    </source>
</evidence>
<evidence type="ECO:0000256" key="4">
    <source>
        <dbReference type="ARBA" id="ARBA00022980"/>
    </source>
</evidence>
<evidence type="ECO:0000256" key="5">
    <source>
        <dbReference type="ARBA" id="ARBA00023128"/>
    </source>
</evidence>
<keyword evidence="6" id="KW-0687">Ribonucleoprotein</keyword>
<dbReference type="InterPro" id="IPR026140">
    <property type="entry name" value="Ribosomal_mS26"/>
</dbReference>
<dbReference type="PANTHER" id="PTHR21035">
    <property type="entry name" value="28S RIBOSOMAL PROTEIN S26, MITOCHONDRIAL"/>
    <property type="match status" value="1"/>
</dbReference>
<evidence type="ECO:0000256" key="9">
    <source>
        <dbReference type="SAM" id="Coils"/>
    </source>
</evidence>
<protein>
    <recommendedName>
        <fullName evidence="7">Small ribosomal subunit protein mS26</fullName>
    </recommendedName>
    <alternativeName>
        <fullName evidence="8">28S ribosomal protein S26, mitochondrial</fullName>
    </alternativeName>
</protein>
<accession>A0ABQ8SBR3</accession>
<proteinExistence type="inferred from homology"/>
<name>A0ABQ8SBR3_PERAM</name>
<sequence>MPSLSQTSGFLFIPTGLDEGGDAEPKYLESVSPKQINLKTMSIISFSLKHLGLQVSHDLRINSVCIQCVRWKRKPRWLPTAKSRLFRIPERPKIDEREEIELKRLHDRYKTEVRSVRRYFTEEFAKSSATSIAAQQETKDEEEEHQRCMKVNEEWNRQVALIREKRLLQEQEAKRELILAQMTAFEEDQKKRMEEVEQIVREEKERAKFYITSENIDKAIEDALANPVDHNFAIDLQGNIYRGRKTKPTDVPPDEVEKIQIQGQVF</sequence>
<keyword evidence="5" id="KW-0496">Mitochondrion</keyword>
<dbReference type="PANTHER" id="PTHR21035:SF2">
    <property type="entry name" value="SMALL RIBOSOMAL SUBUNIT PROTEIN MS26"/>
    <property type="match status" value="1"/>
</dbReference>
<evidence type="ECO:0000256" key="6">
    <source>
        <dbReference type="ARBA" id="ARBA00023274"/>
    </source>
</evidence>
<dbReference type="Proteomes" id="UP001148838">
    <property type="component" value="Unassembled WGS sequence"/>
</dbReference>
<keyword evidence="9" id="KW-0175">Coiled coil</keyword>
<evidence type="ECO:0000256" key="7">
    <source>
        <dbReference type="ARBA" id="ARBA00035138"/>
    </source>
</evidence>
<evidence type="ECO:0000256" key="1">
    <source>
        <dbReference type="ARBA" id="ARBA00004173"/>
    </source>
</evidence>
<keyword evidence="4" id="KW-0689">Ribosomal protein</keyword>
<keyword evidence="3" id="KW-0809">Transit peptide</keyword>
<comment type="caution">
    <text evidence="10">The sequence shown here is derived from an EMBL/GenBank/DDBJ whole genome shotgun (WGS) entry which is preliminary data.</text>
</comment>
<evidence type="ECO:0000256" key="3">
    <source>
        <dbReference type="ARBA" id="ARBA00022946"/>
    </source>
</evidence>
<evidence type="ECO:0000256" key="8">
    <source>
        <dbReference type="ARBA" id="ARBA00035344"/>
    </source>
</evidence>
<organism evidence="10 11">
    <name type="scientific">Periplaneta americana</name>
    <name type="common">American cockroach</name>
    <name type="synonym">Blatta americana</name>
    <dbReference type="NCBI Taxonomy" id="6978"/>
    <lineage>
        <taxon>Eukaryota</taxon>
        <taxon>Metazoa</taxon>
        <taxon>Ecdysozoa</taxon>
        <taxon>Arthropoda</taxon>
        <taxon>Hexapoda</taxon>
        <taxon>Insecta</taxon>
        <taxon>Pterygota</taxon>
        <taxon>Neoptera</taxon>
        <taxon>Polyneoptera</taxon>
        <taxon>Dictyoptera</taxon>
        <taxon>Blattodea</taxon>
        <taxon>Blattoidea</taxon>
        <taxon>Blattidae</taxon>
        <taxon>Blattinae</taxon>
        <taxon>Periplaneta</taxon>
    </lineage>
</organism>
<comment type="subcellular location">
    <subcellularLocation>
        <location evidence="1">Mitochondrion</location>
    </subcellularLocation>
</comment>